<dbReference type="Gene3D" id="3.40.50.1000">
    <property type="entry name" value="HAD superfamily/HAD-like"/>
    <property type="match status" value="1"/>
</dbReference>
<dbReference type="GO" id="GO:0016787">
    <property type="term" value="F:hydrolase activity"/>
    <property type="evidence" value="ECO:0007669"/>
    <property type="project" value="UniProtKB-KW"/>
</dbReference>
<evidence type="ECO:0000313" key="1">
    <source>
        <dbReference type="EMBL" id="SIQ47063.1"/>
    </source>
</evidence>
<dbReference type="InterPro" id="IPR006439">
    <property type="entry name" value="HAD-SF_hydro_IA"/>
</dbReference>
<dbReference type="Pfam" id="PF13419">
    <property type="entry name" value="HAD_2"/>
    <property type="match status" value="1"/>
</dbReference>
<dbReference type="SUPFAM" id="SSF56784">
    <property type="entry name" value="HAD-like"/>
    <property type="match status" value="1"/>
</dbReference>
<comment type="caution">
    <text evidence="1">The sequence shown here is derived from an EMBL/GenBank/DDBJ whole genome shotgun (WGS) entry which is preliminary data.</text>
</comment>
<dbReference type="PANTHER" id="PTHR47478:SF1">
    <property type="entry name" value="PYRIMIDINE 5'-NUCLEOTIDASE YJJG"/>
    <property type="match status" value="1"/>
</dbReference>
<gene>
    <name evidence="1" type="ORF">SAMN05421578_102138</name>
</gene>
<dbReference type="InterPro" id="IPR023198">
    <property type="entry name" value="PGP-like_dom2"/>
</dbReference>
<accession>A0ABY1JMV9</accession>
<sequence>MYKAIIFDLDNTLLNYSLSEVDSMKRTCNDHQLFIDDVMAWDVFWKDFSGYNFRYWMDYVNGGAITTMKDVLRCSFRDSLKLDESLHNKLSDTYWNYFCNTCYFEDGAEQILSILKDKYPLGIISNGLSEAQRKRLRAGNIDHVFTSLVISDEVGVRKPHKEIFDCALNDFRLNNNEVLFVGDSLQDDYQGALNSGIDFCYYNRHNMMLPEGIKPKYNISNLMDLIQVVGL</sequence>
<evidence type="ECO:0000313" key="2">
    <source>
        <dbReference type="Proteomes" id="UP000186666"/>
    </source>
</evidence>
<keyword evidence="1" id="KW-0378">Hydrolase</keyword>
<dbReference type="SFLD" id="SFLDG01129">
    <property type="entry name" value="C1.5:_HAD__Beta-PGM__Phosphata"/>
    <property type="match status" value="1"/>
</dbReference>
<keyword evidence="2" id="KW-1185">Reference proteome</keyword>
<dbReference type="EMBL" id="FTNK01000002">
    <property type="protein sequence ID" value="SIQ47063.1"/>
    <property type="molecule type" value="Genomic_DNA"/>
</dbReference>
<dbReference type="PRINTS" id="PR00413">
    <property type="entry name" value="HADHALOGNASE"/>
</dbReference>
<dbReference type="NCBIfam" id="TIGR01549">
    <property type="entry name" value="HAD-SF-IA-v1"/>
    <property type="match status" value="1"/>
</dbReference>
<dbReference type="InterPro" id="IPR052550">
    <property type="entry name" value="Pyrimidine_5'-ntase_YjjG"/>
</dbReference>
<dbReference type="RefSeq" id="WP_068580721.1">
    <property type="nucleotide sequence ID" value="NZ_FTNK01000002.1"/>
</dbReference>
<dbReference type="PANTHER" id="PTHR47478">
    <property type="match status" value="1"/>
</dbReference>
<name>A0ABY1JMV9_9BACL</name>
<dbReference type="Proteomes" id="UP000186666">
    <property type="component" value="Unassembled WGS sequence"/>
</dbReference>
<dbReference type="InterPro" id="IPR041492">
    <property type="entry name" value="HAD_2"/>
</dbReference>
<dbReference type="InterPro" id="IPR023214">
    <property type="entry name" value="HAD_sf"/>
</dbReference>
<dbReference type="SFLD" id="SFLDS00003">
    <property type="entry name" value="Haloacid_Dehalogenase"/>
    <property type="match status" value="1"/>
</dbReference>
<proteinExistence type="predicted"/>
<protein>
    <submittedName>
        <fullName evidence="1">Hydrolase of the HAD superfamily</fullName>
    </submittedName>
</protein>
<dbReference type="Gene3D" id="1.10.150.240">
    <property type="entry name" value="Putative phosphatase, domain 2"/>
    <property type="match status" value="1"/>
</dbReference>
<reference evidence="1 2" key="1">
    <citation type="submission" date="2017-01" db="EMBL/GenBank/DDBJ databases">
        <authorList>
            <person name="Varghese N."/>
            <person name="Submissions S."/>
        </authorList>
    </citation>
    <scope>NUCLEOTIDE SEQUENCE [LARGE SCALE GENOMIC DNA]</scope>
    <source>
        <strain evidence="1 2">ATCC 23464</strain>
    </source>
</reference>
<dbReference type="InterPro" id="IPR036412">
    <property type="entry name" value="HAD-like_sf"/>
</dbReference>
<organism evidence="1 2">
    <name type="scientific">Paenibacillus macquariensis</name>
    <dbReference type="NCBI Taxonomy" id="948756"/>
    <lineage>
        <taxon>Bacteria</taxon>
        <taxon>Bacillati</taxon>
        <taxon>Bacillota</taxon>
        <taxon>Bacilli</taxon>
        <taxon>Bacillales</taxon>
        <taxon>Paenibacillaceae</taxon>
        <taxon>Paenibacillus</taxon>
    </lineage>
</organism>